<keyword evidence="1" id="KW-0472">Membrane</keyword>
<proteinExistence type="predicted"/>
<feature type="transmembrane region" description="Helical" evidence="1">
    <location>
        <begin position="125"/>
        <end position="142"/>
    </location>
</feature>
<dbReference type="RefSeq" id="WP_306883847.1">
    <property type="nucleotide sequence ID" value="NZ_JAUSUL010000001.1"/>
</dbReference>
<organism evidence="2 3">
    <name type="scientific">Amorphus orientalis</name>
    <dbReference type="NCBI Taxonomy" id="649198"/>
    <lineage>
        <taxon>Bacteria</taxon>
        <taxon>Pseudomonadati</taxon>
        <taxon>Pseudomonadota</taxon>
        <taxon>Alphaproteobacteria</taxon>
        <taxon>Hyphomicrobiales</taxon>
        <taxon>Amorphaceae</taxon>
        <taxon>Amorphus</taxon>
    </lineage>
</organism>
<keyword evidence="1" id="KW-1133">Transmembrane helix</keyword>
<sequence>MIAVAVLVFVLAALLGCSGFYLVRQVRRDMPGLLKPSKTLLALATVVFAGLLLATVAGFLFQLHPRIGGHFWYMYLFADSDIGYALYLGLLFGIAFGFWSAFLLVPPQTRDDIDIRAHDRWRTGLIVILVATFVAPAAGQVLDRITQIGSPTLGVSIAMAPSRQETRRELSSVLPAGTDTSEFRMSPLSRAHHYADSMIPLIPQTIRSDPFYIYLLTGKITHNQLFEASIDRNRNEQIGKCISHLVHLTSDPTEVHDAFGDLLHRLRHRLMDANGILDDGIGEWIFNPPAIHVTNAAARRKEAFGKLDAADAHTTRETCRRYAQGAFTRWPFRAQSVSTHAATSLYQTMLIAFALSTTGAHEAAIRTMAEWIKAATENGRDDDLSRDWALVRAKQYLYVSLASDEFEAASFKLLKDLLVDIERLLAASPYYPAGRFLSNQELWTSDTACRTLEGIESAFEEQDGKARSAWVELEAGGAAPFLPQQAAARLVLSYISFSNLYVMSAFSEDVLDASALGQARRNAALPDCFYKIALTNPQLAAPLRGKIHRIYGYILLQLAEKPGQLLHGATTSRKQAIREAFRQLSLAREHLELAQTIAESRAKRSSDKEEPPEWYRMVVRNEGDYKLEIDRLDSLIALVNDEIN</sequence>
<name>A0AAE3VL90_9HYPH</name>
<evidence type="ECO:0000256" key="1">
    <source>
        <dbReference type="SAM" id="Phobius"/>
    </source>
</evidence>
<evidence type="ECO:0000313" key="2">
    <source>
        <dbReference type="EMBL" id="MDQ0314062.1"/>
    </source>
</evidence>
<feature type="transmembrane region" description="Helical" evidence="1">
    <location>
        <begin position="39"/>
        <end position="64"/>
    </location>
</feature>
<evidence type="ECO:0000313" key="3">
    <source>
        <dbReference type="Proteomes" id="UP001229244"/>
    </source>
</evidence>
<dbReference type="AlphaFoldDB" id="A0AAE3VL90"/>
<reference evidence="2" key="1">
    <citation type="submission" date="2023-07" db="EMBL/GenBank/DDBJ databases">
        <title>Genomic Encyclopedia of Type Strains, Phase IV (KMG-IV): sequencing the most valuable type-strain genomes for metagenomic binning, comparative biology and taxonomic classification.</title>
        <authorList>
            <person name="Goeker M."/>
        </authorList>
    </citation>
    <scope>NUCLEOTIDE SEQUENCE</scope>
    <source>
        <strain evidence="2">DSM 21202</strain>
    </source>
</reference>
<keyword evidence="3" id="KW-1185">Reference proteome</keyword>
<keyword evidence="1" id="KW-0812">Transmembrane</keyword>
<dbReference type="Proteomes" id="UP001229244">
    <property type="component" value="Unassembled WGS sequence"/>
</dbReference>
<accession>A0AAE3VL90</accession>
<protein>
    <submittedName>
        <fullName evidence="2">Uncharacterized protein</fullName>
    </submittedName>
</protein>
<comment type="caution">
    <text evidence="2">The sequence shown here is derived from an EMBL/GenBank/DDBJ whole genome shotgun (WGS) entry which is preliminary data.</text>
</comment>
<feature type="transmembrane region" description="Helical" evidence="1">
    <location>
        <begin position="6"/>
        <end position="23"/>
    </location>
</feature>
<feature type="transmembrane region" description="Helical" evidence="1">
    <location>
        <begin position="84"/>
        <end position="105"/>
    </location>
</feature>
<gene>
    <name evidence="2" type="ORF">J2S73_000499</name>
</gene>
<dbReference type="EMBL" id="JAUSUL010000001">
    <property type="protein sequence ID" value="MDQ0314062.1"/>
    <property type="molecule type" value="Genomic_DNA"/>
</dbReference>